<protein>
    <recommendedName>
        <fullName evidence="1">IrrE N-terminal-like domain-containing protein</fullName>
    </recommendedName>
</protein>
<dbReference type="Gene3D" id="1.10.10.2910">
    <property type="match status" value="1"/>
</dbReference>
<name>A0A401LU36_9BACE</name>
<sequence>MQRKIVPKHLHQNNNSSIEADMKVEINKKRLEYLLALYKMSVDDLLSLLNKGRKRITGAADISGDSIDLGVLKRIGEIFDKEVSFFQDYSKLSTNASSSIFFRKTSFGTELNLESIRTVNRFESLKNALDAYNKLSQLDVKFDIEHYTLQDDPKTVAVRARDFFYPGETVNHRQFLVKMIEKIADHGIFVFEYIETWNKKEKTNIDGFYLKPNVIVLKHHKHYKREIFTLAHELGHCLLGIEEVESVDMMDISAQTSYSDVERWCNDFAYQFIMGQEAETLANIACVDSRNDYCIDLFKAISARTHISRLALYTRMYIDRKISYSSYSNVKSELAEEYRRREEQEKLKNSEKRGGRTPKPIISPLFLKTMQYAYFNGVVNETTFCSRLNVKPANFERELWR</sequence>
<dbReference type="AlphaFoldDB" id="A0A401LU36"/>
<proteinExistence type="predicted"/>
<reference evidence="2 3" key="1">
    <citation type="submission" date="2018-10" db="EMBL/GenBank/DDBJ databases">
        <title>Draft Genome Sequence of Bacteroides sp. KCTC 15687.</title>
        <authorList>
            <person name="Yu S.Y."/>
            <person name="Kim J.S."/>
            <person name="Oh B.S."/>
            <person name="Park S.H."/>
            <person name="Kang S.W."/>
            <person name="Park J.E."/>
            <person name="Choi S.H."/>
            <person name="Han K.I."/>
            <person name="Lee K.C."/>
            <person name="Eom M.K."/>
            <person name="Suh M.K."/>
            <person name="Lee D.H."/>
            <person name="Yoon H."/>
            <person name="Kim B."/>
            <person name="Yang S.J."/>
            <person name="Lee J.S."/>
            <person name="Lee J.H."/>
        </authorList>
    </citation>
    <scope>NUCLEOTIDE SEQUENCE [LARGE SCALE GENOMIC DNA]</scope>
    <source>
        <strain evidence="2 3">KCTC 15687</strain>
    </source>
</reference>
<accession>A0A401LU36</accession>
<dbReference type="InterPro" id="IPR010359">
    <property type="entry name" value="IrrE_HExxH"/>
</dbReference>
<keyword evidence="3" id="KW-1185">Reference proteome</keyword>
<dbReference type="PANTHER" id="PTHR43236">
    <property type="entry name" value="ANTITOXIN HIGA1"/>
    <property type="match status" value="1"/>
</dbReference>
<gene>
    <name evidence="2" type="ORF">KGMB02408_20330</name>
</gene>
<feature type="domain" description="IrrE N-terminal-like" evidence="1">
    <location>
        <begin position="186"/>
        <end position="279"/>
    </location>
</feature>
<evidence type="ECO:0000313" key="3">
    <source>
        <dbReference type="Proteomes" id="UP000288079"/>
    </source>
</evidence>
<dbReference type="InterPro" id="IPR052345">
    <property type="entry name" value="Rad_response_metalloprotease"/>
</dbReference>
<dbReference type="EMBL" id="BHWB01000005">
    <property type="protein sequence ID" value="GCB35088.1"/>
    <property type="molecule type" value="Genomic_DNA"/>
</dbReference>
<dbReference type="PANTHER" id="PTHR43236:SF1">
    <property type="entry name" value="BLL7220 PROTEIN"/>
    <property type="match status" value="1"/>
</dbReference>
<organism evidence="2 3">
    <name type="scientific">Bacteroides faecalis</name>
    <dbReference type="NCBI Taxonomy" id="2447885"/>
    <lineage>
        <taxon>Bacteria</taxon>
        <taxon>Pseudomonadati</taxon>
        <taxon>Bacteroidota</taxon>
        <taxon>Bacteroidia</taxon>
        <taxon>Bacteroidales</taxon>
        <taxon>Bacteroidaceae</taxon>
        <taxon>Bacteroides</taxon>
    </lineage>
</organism>
<evidence type="ECO:0000313" key="2">
    <source>
        <dbReference type="EMBL" id="GCB35088.1"/>
    </source>
</evidence>
<dbReference type="Pfam" id="PF06114">
    <property type="entry name" value="Peptidase_M78"/>
    <property type="match status" value="1"/>
</dbReference>
<dbReference type="Proteomes" id="UP000288079">
    <property type="component" value="Unassembled WGS sequence"/>
</dbReference>
<evidence type="ECO:0000259" key="1">
    <source>
        <dbReference type="Pfam" id="PF06114"/>
    </source>
</evidence>
<comment type="caution">
    <text evidence="2">The sequence shown here is derived from an EMBL/GenBank/DDBJ whole genome shotgun (WGS) entry which is preliminary data.</text>
</comment>